<reference evidence="2 3" key="1">
    <citation type="submission" date="2024-09" db="EMBL/GenBank/DDBJ databases">
        <authorList>
            <person name="Sun Q."/>
            <person name="Mori K."/>
        </authorList>
    </citation>
    <scope>NUCLEOTIDE SEQUENCE [LARGE SCALE GENOMIC DNA]</scope>
    <source>
        <strain evidence="2 3">CGMCC 1.9126</strain>
    </source>
</reference>
<feature type="domain" description="MEDS" evidence="1">
    <location>
        <begin position="50"/>
        <end position="109"/>
    </location>
</feature>
<organism evidence="2 3">
    <name type="scientific">Robertmurraya beringensis</name>
    <dbReference type="NCBI Taxonomy" id="641660"/>
    <lineage>
        <taxon>Bacteria</taxon>
        <taxon>Bacillati</taxon>
        <taxon>Bacillota</taxon>
        <taxon>Bacilli</taxon>
        <taxon>Bacillales</taxon>
        <taxon>Bacillaceae</taxon>
        <taxon>Robertmurraya</taxon>
    </lineage>
</organism>
<accession>A0ABV6KSG4</accession>
<proteinExistence type="predicted"/>
<dbReference type="EMBL" id="JBHLUU010000098">
    <property type="protein sequence ID" value="MFC0476265.1"/>
    <property type="molecule type" value="Genomic_DNA"/>
</dbReference>
<evidence type="ECO:0000313" key="3">
    <source>
        <dbReference type="Proteomes" id="UP001589738"/>
    </source>
</evidence>
<comment type="caution">
    <text evidence="2">The sequence shown here is derived from an EMBL/GenBank/DDBJ whole genome shotgun (WGS) entry which is preliminary data.</text>
</comment>
<dbReference type="InterPro" id="IPR025847">
    <property type="entry name" value="MEDS_domain"/>
</dbReference>
<evidence type="ECO:0000259" key="1">
    <source>
        <dbReference type="Pfam" id="PF14417"/>
    </source>
</evidence>
<sequence length="117" mass="13795">MNGSLMSVVKEWNKERGWHICYIFNTKKYIETVVSFIISGIKNEELVLGKFVRTWAHVEWDDEKEVNDKIEEFEKLAESLVDKKKILSVCAYDSSKIPDRWVRILIECHNVTVTDEE</sequence>
<gene>
    <name evidence="2" type="ORF">ACFFHF_13590</name>
</gene>
<evidence type="ECO:0000313" key="2">
    <source>
        <dbReference type="EMBL" id="MFC0476265.1"/>
    </source>
</evidence>
<keyword evidence="3" id="KW-1185">Reference proteome</keyword>
<dbReference type="Pfam" id="PF14417">
    <property type="entry name" value="MEDS"/>
    <property type="match status" value="1"/>
</dbReference>
<dbReference type="Proteomes" id="UP001589738">
    <property type="component" value="Unassembled WGS sequence"/>
</dbReference>
<dbReference type="RefSeq" id="WP_377058393.1">
    <property type="nucleotide sequence ID" value="NZ_JBHLUU010000098.1"/>
</dbReference>
<protein>
    <submittedName>
        <fullName evidence="2">MEDS domain-containing protein</fullName>
    </submittedName>
</protein>
<name>A0ABV6KSG4_9BACI</name>